<gene>
    <name evidence="4" type="ORF">B2A_14370</name>
</gene>
<name>T0Y9X3_9ZZZZ</name>
<dbReference type="InterPro" id="IPR044946">
    <property type="entry name" value="Restrct_endonuc_typeI_TRD_sf"/>
</dbReference>
<evidence type="ECO:0000256" key="2">
    <source>
        <dbReference type="ARBA" id="ARBA00023125"/>
    </source>
</evidence>
<feature type="region of interest" description="Disordered" evidence="3">
    <location>
        <begin position="1"/>
        <end position="24"/>
    </location>
</feature>
<evidence type="ECO:0000256" key="3">
    <source>
        <dbReference type="SAM" id="MobiDB-lite"/>
    </source>
</evidence>
<feature type="non-terminal residue" evidence="4">
    <location>
        <position position="1"/>
    </location>
</feature>
<dbReference type="EMBL" id="AUZZ01010426">
    <property type="protein sequence ID" value="EQD29943.1"/>
    <property type="molecule type" value="Genomic_DNA"/>
</dbReference>
<evidence type="ECO:0000313" key="4">
    <source>
        <dbReference type="EMBL" id="EQD29943.1"/>
    </source>
</evidence>
<feature type="compositionally biased region" description="Basic and acidic residues" evidence="3">
    <location>
        <begin position="12"/>
        <end position="24"/>
    </location>
</feature>
<reference evidence="4" key="2">
    <citation type="journal article" date="2014" name="ISME J.">
        <title>Microbial stratification in low pH oxic and suboxic macroscopic growths along an acid mine drainage.</title>
        <authorList>
            <person name="Mendez-Garcia C."/>
            <person name="Mesa V."/>
            <person name="Sprenger R.R."/>
            <person name="Richter M."/>
            <person name="Diez M.S."/>
            <person name="Solano J."/>
            <person name="Bargiela R."/>
            <person name="Golyshina O.V."/>
            <person name="Manteca A."/>
            <person name="Ramos J.L."/>
            <person name="Gallego J.R."/>
            <person name="Llorente I."/>
            <person name="Martins Dos Santos V.A."/>
            <person name="Jensen O.N."/>
            <person name="Pelaez A.I."/>
            <person name="Sanchez J."/>
            <person name="Ferrer M."/>
        </authorList>
    </citation>
    <scope>NUCLEOTIDE SEQUENCE</scope>
</reference>
<sequence length="478" mass="53721">ATVINRLHSHGKSSERERQAAKGKDLQPVCLEDAEASVQACGLLAPRYWLGRDMSHYKRYPAYKDSGVEWIGEVPEHWETLRIKRAATLRNDRRNDAPDGWTYIGLEDVEPESGRYAPTKGASRQSEDSMVGVFRAGDVLYGKLRPYLRKSIVADRDGVCSTEFLVLNAGRATASWLHRWLLTPDVTQQIEAGCDGAKMPRADWEHVGSIPLTMPHATEQSAIAAALDRETARIDALIAKKMRFIELLKEKRQALITHAVTKGLDPSVKMKDSGVEWIGEVPEHWSIYSAKRLFRERDERSVLGEEEMMTVSHLTGVTPRSEKQVNMFEAETTAGYKICRAGDLAINTLWAWMGAMGTARQVGIVSPAYNIYTPNERLDPEFVDLLVRMPSFAKEVTRFSKGIRESRLRLYPEGFFEVQFAVPPLAEQHFIVSRVRDKAAQIESLAAKTQRSIDLLKERRSALITAAVTGQIDLREAA</sequence>
<keyword evidence="2" id="KW-0238">DNA-binding</keyword>
<dbReference type="GO" id="GO:0009307">
    <property type="term" value="P:DNA restriction-modification system"/>
    <property type="evidence" value="ECO:0007669"/>
    <property type="project" value="UniProtKB-KW"/>
</dbReference>
<dbReference type="PANTHER" id="PTHR43140:SF1">
    <property type="entry name" value="TYPE I RESTRICTION ENZYME ECOKI SPECIFICITY SUBUNIT"/>
    <property type="match status" value="1"/>
</dbReference>
<dbReference type="PANTHER" id="PTHR43140">
    <property type="entry name" value="TYPE-1 RESTRICTION ENZYME ECOKI SPECIFICITY PROTEIN"/>
    <property type="match status" value="1"/>
</dbReference>
<organism evidence="4">
    <name type="scientific">mine drainage metagenome</name>
    <dbReference type="NCBI Taxonomy" id="410659"/>
    <lineage>
        <taxon>unclassified sequences</taxon>
        <taxon>metagenomes</taxon>
        <taxon>ecological metagenomes</taxon>
    </lineage>
</organism>
<dbReference type="InterPro" id="IPR051212">
    <property type="entry name" value="Type-I_RE_S_subunit"/>
</dbReference>
<comment type="caution">
    <text evidence="4">The sequence shown here is derived from an EMBL/GenBank/DDBJ whole genome shotgun (WGS) entry which is preliminary data.</text>
</comment>
<protein>
    <submittedName>
        <fullName evidence="4">Type I restriction-modification system, S subunit</fullName>
    </submittedName>
</protein>
<reference evidence="4" key="1">
    <citation type="submission" date="2013-08" db="EMBL/GenBank/DDBJ databases">
        <authorList>
            <person name="Mendez C."/>
            <person name="Richter M."/>
            <person name="Ferrer M."/>
            <person name="Sanchez J."/>
        </authorList>
    </citation>
    <scope>NUCLEOTIDE SEQUENCE</scope>
</reference>
<dbReference type="AlphaFoldDB" id="T0Y9X3"/>
<dbReference type="Gene3D" id="3.90.220.20">
    <property type="entry name" value="DNA methylase specificity domains"/>
    <property type="match status" value="2"/>
</dbReference>
<dbReference type="GO" id="GO:0003677">
    <property type="term" value="F:DNA binding"/>
    <property type="evidence" value="ECO:0007669"/>
    <property type="project" value="UniProtKB-KW"/>
</dbReference>
<proteinExistence type="predicted"/>
<dbReference type="SUPFAM" id="SSF116734">
    <property type="entry name" value="DNA methylase specificity domain"/>
    <property type="match status" value="2"/>
</dbReference>
<evidence type="ECO:0000256" key="1">
    <source>
        <dbReference type="ARBA" id="ARBA00022747"/>
    </source>
</evidence>
<keyword evidence="1" id="KW-0680">Restriction system</keyword>
<accession>T0Y9X3</accession>